<reference evidence="3" key="1">
    <citation type="submission" date="2025-08" db="UniProtKB">
        <authorList>
            <consortium name="RefSeq"/>
        </authorList>
    </citation>
    <scope>IDENTIFICATION</scope>
    <source>
        <strain evidence="3">Nigerian</strain>
        <tissue evidence="3">Liver and blood</tissue>
    </source>
</reference>
<protein>
    <submittedName>
        <fullName evidence="3">Uncharacterized protein LOC101731243</fullName>
    </submittedName>
</protein>
<dbReference type="AGR" id="Xenbase:XB-GENE-29085215"/>
<evidence type="ECO:0000313" key="2">
    <source>
        <dbReference type="Proteomes" id="UP000008143"/>
    </source>
</evidence>
<sequence>MHPSGLKNQGTDIAPSASGFSRAESSVDELSVMYPITTETDIDITAVLLPSGGIQSHHHAMRTAVSETQPPAFALPPINSHQDKPRLLLKMQPAMKDTNGSSTLPFSLGTHLGSLVMEGVPLEKFLEEKQTKKPGVCEEHAESLGKPEHMISEELGFYYSDLHIKAEKNPQDILSVLQNTDKTSLQRECRTFMTSEGPKIIPIDKTECPDLYCGEHDNNGGIMKPPTYVNYQDQTLKREETVSDEQNQTATIPEQFVKGEKCVDLLKDQVITSDSDTKYKFETNRLNPQEQSMQIHFLPNSVYGSIPQENDNNNLYEATHIEVNEKAPKNDHYGINKRTVFEETKIEENGNNYQKLHGSKNKSVQSEEPDVQEDDVIQTNDNYAVNTRAICEKTQVKDNIYRKDQCGMNKSMQFEETKGGQVENIDTQYNTVDKSDQLEEMEVGENSVKDQPIPWLKDTGQKGTHSTCPVELDLDVEDVNKHRNYINAVNKKAKFEVANWRKVEYVQEKHHDNLSKNKINGKAQVGEGKNIQKKEHSVNKGDVEDNNKDQVETKNSHRTNHHPSKNEMLKETQGGKDENRHKKNNFVDKSDQLDEMEVEEDPVKDQFIPWLKDSGQKGTHSTFTERSVKVESDVEDDNIHKIDIYTFNLSAIDKETQVKEKVCKMDECGMNTSIQLKKTQGAQMENVEGKDNYVISNNDMYDGAQDVEEKNIQRKGHSVNKCKTEDIKDQEAESLIRTNHHAFKSEVFQEDQDGENENIHTMYNSTDKSDQLQEMKDVEDSVKDQPIPWLEDTGQNGTHSTFNESPDNQHPDVEDNNVHRNYIYTGNISVKCEEIHIKEKINGKENCGKDKSIQFEETQGGQVETVQRKAPNDISKNDMYEGAHDEEQKNIHRKEHSVNKGDIEGENKGQVEAKNLHRTNHHAIKSEMLKETQSGEHENIYTKDNTTDKSDQLKDIEIGKELVKDQPTPWQNDTGQNDTHSTFTECPVELGPGTEDDKVKSLEESNIITSAQLSVIDCGSASRCTVQAEDQSTSKTDKKDEEMATPHVFIKTPTQDTYGKIIRERGLSLLEDLRRKYLDSEGHGFILLDSGMVLTGEDNQREQNIAFVALRNGLKLAMAIPISGLFLYYNLGLHFYITEQLNEDWYCVKDRITQERMLMKKVPVTSSWGKPLNNFLSLLHHPRLLVPYAVLYDRNGSIHYLMEYKHVLAMGRPPPGRQFDKEKSFWEVVAFLSYCKQNGLFPPNIQEIILYTEQGVCFDPSGLCNSEDPCILKKSIKSVLLLFLGSEHQEHLDRESELLLERAYQCLEDDMGWPEQLVPDTGLSLQRAGPIPFSFPCFSAGN</sequence>
<feature type="compositionally biased region" description="Basic and acidic residues" evidence="1">
    <location>
        <begin position="530"/>
        <end position="555"/>
    </location>
</feature>
<feature type="region of interest" description="Disordered" evidence="1">
    <location>
        <begin position="1"/>
        <end position="21"/>
    </location>
</feature>
<dbReference type="KEGG" id="xtr:101731243"/>
<evidence type="ECO:0000256" key="1">
    <source>
        <dbReference type="SAM" id="MobiDB-lite"/>
    </source>
</evidence>
<dbReference type="Xenbase" id="XB-GENE-29085215">
    <property type="gene designation" value="LOC101731243"/>
</dbReference>
<dbReference type="RefSeq" id="XP_004915913.3">
    <property type="nucleotide sequence ID" value="XM_004915856.4"/>
</dbReference>
<proteinExistence type="predicted"/>
<feature type="compositionally biased region" description="Basic and acidic residues" evidence="1">
    <location>
        <begin position="564"/>
        <end position="592"/>
    </location>
</feature>
<feature type="region of interest" description="Disordered" evidence="1">
    <location>
        <begin position="443"/>
        <end position="464"/>
    </location>
</feature>
<feature type="compositionally biased region" description="Polar residues" evidence="1">
    <location>
        <begin position="968"/>
        <end position="984"/>
    </location>
</feature>
<feature type="region of interest" description="Disordered" evidence="1">
    <location>
        <begin position="348"/>
        <end position="373"/>
    </location>
</feature>
<dbReference type="GeneID" id="101731243"/>
<feature type="region of interest" description="Disordered" evidence="1">
    <location>
        <begin position="966"/>
        <end position="996"/>
    </location>
</feature>
<feature type="compositionally biased region" description="Polar residues" evidence="1">
    <location>
        <begin position="793"/>
        <end position="806"/>
    </location>
</feature>
<gene>
    <name evidence="3 4" type="primary">LOC101731243</name>
</gene>
<organism evidence="2 3">
    <name type="scientific">Xenopus tropicalis</name>
    <name type="common">Western clawed frog</name>
    <name type="synonym">Silurana tropicalis</name>
    <dbReference type="NCBI Taxonomy" id="8364"/>
    <lineage>
        <taxon>Eukaryota</taxon>
        <taxon>Metazoa</taxon>
        <taxon>Chordata</taxon>
        <taxon>Craniata</taxon>
        <taxon>Vertebrata</taxon>
        <taxon>Euteleostomi</taxon>
        <taxon>Amphibia</taxon>
        <taxon>Batrachia</taxon>
        <taxon>Anura</taxon>
        <taxon>Pipoidea</taxon>
        <taxon>Pipidae</taxon>
        <taxon>Xenopodinae</taxon>
        <taxon>Xenopus</taxon>
        <taxon>Silurana</taxon>
    </lineage>
</organism>
<evidence type="ECO:0000313" key="4">
    <source>
        <dbReference type="Xenbase" id="XB-GENE-29085215"/>
    </source>
</evidence>
<dbReference type="OrthoDB" id="9937065at2759"/>
<feature type="region of interest" description="Disordered" evidence="1">
    <location>
        <begin position="884"/>
        <end position="908"/>
    </location>
</feature>
<feature type="region of interest" description="Disordered" evidence="1">
    <location>
        <begin position="509"/>
        <end position="600"/>
    </location>
</feature>
<keyword evidence="2" id="KW-1185">Reference proteome</keyword>
<name>A0A8J0R5E3_XENTR</name>
<feature type="region of interest" description="Disordered" evidence="1">
    <location>
        <begin position="786"/>
        <end position="815"/>
    </location>
</feature>
<feature type="compositionally biased region" description="Polar residues" evidence="1">
    <location>
        <begin position="1"/>
        <end position="11"/>
    </location>
</feature>
<evidence type="ECO:0000313" key="3">
    <source>
        <dbReference type="RefSeq" id="XP_004915913.3"/>
    </source>
</evidence>
<dbReference type="Proteomes" id="UP000008143">
    <property type="component" value="Chromosome 7"/>
</dbReference>
<accession>A0A8J0R5E3</accession>